<feature type="transmembrane region" description="Helical" evidence="1">
    <location>
        <begin position="334"/>
        <end position="354"/>
    </location>
</feature>
<accession>A0AB39L1T3</accession>
<keyword evidence="1" id="KW-0812">Transmembrane</keyword>
<sequence>MPSEGPTTAGSINAVLKLDADQFERGMRQAAELADRLDGRDIHVNARADVAEAITQMEALRAAEERVSAADRVHTSTGAASTVATDVQTAATREATAATNTNTASTRASTDAHKGFGEALKENVSPLQAFIALAPLAAGGAATIGAGAIGLGAAFGVMAGAGIAAVVGIKNEMASGTAYGAAYTAGLSKVGEGLNVMTHTGALAFLDSFNSGIASITPRLPYLNQLVAEGATSLGHMGASLTEGLMVGLEKMGPLITAGSTALEHFIGWLSSMPADNGFDQFVAYATANLPSVIQLVESLVTTAGHIIAAFAPVGPLVIGLLQGITNVLNALPLPVLAGLVSTATAIPVAFGLAKTVVEAFGETALISSMKVTVFGAAINLAVPVVGILVAALAGLTMGITAAAMSQQQAIPTAQEYATALERDGNAVGEYTTKLAAKNLAEAGGYDAVSKLGLGTDVLTRAVSGNADALKIVRTAIDGAKKAYDDANAAALASQGATGGATDKMAEQREAAIKLAPILEGNAKAITDAQHANQQYSDAVQGSTDAQKQHQLATAKTAGVLNTTSAAVEAATASQQQNKDSADATTLAYQIEGNAAGLLKQAFDTLNGKTLSLAEAQTGAAAAANAVTDSFRQNGEAIDGSSKAAVANQQAIQGKVKADQAAAQATAEATGSTEQGTAAYAEAKTQLEKNMQSQGLLTDKVQAYIDKLYDVNDFKPQPTKFEADTEAALANIAFLKNQIDSIHDKTVTITTVNSGDGANAPGNTTGLVHANATGGWAGTGPAYFADGGVASRYARGTDTIPTMLSPGEFTVKASSASRMPAGSLDYINRTGQLPPQGAAAPANITVYVTNPFTGEQVRAVVSSVADDRIGAAVRDASYLRPGIA</sequence>
<name>A0AB39L1T3_9MICC</name>
<protein>
    <recommendedName>
        <fullName evidence="3">Tail length tape measure protein</fullName>
    </recommendedName>
</protein>
<evidence type="ECO:0000256" key="1">
    <source>
        <dbReference type="SAM" id="Phobius"/>
    </source>
</evidence>
<dbReference type="RefSeq" id="WP_369045145.1">
    <property type="nucleotide sequence ID" value="NZ_CP163302.1"/>
</dbReference>
<dbReference type="AlphaFoldDB" id="A0AB39L1T3"/>
<keyword evidence="1" id="KW-1133">Transmembrane helix</keyword>
<proteinExistence type="predicted"/>
<dbReference type="KEGG" id="spue:AB5L97_14360"/>
<feature type="transmembrane region" description="Helical" evidence="1">
    <location>
        <begin position="374"/>
        <end position="396"/>
    </location>
</feature>
<keyword evidence="1" id="KW-0472">Membrane</keyword>
<dbReference type="EMBL" id="CP163302">
    <property type="protein sequence ID" value="XDP44447.1"/>
    <property type="molecule type" value="Genomic_DNA"/>
</dbReference>
<reference evidence="2" key="1">
    <citation type="submission" date="2024-07" db="EMBL/GenBank/DDBJ databases">
        <authorList>
            <person name="fu j."/>
        </authorList>
    </citation>
    <scope>NUCLEOTIDE SEQUENCE</scope>
    <source>
        <strain evidence="2">P10A9</strain>
    </source>
</reference>
<evidence type="ECO:0008006" key="3">
    <source>
        <dbReference type="Google" id="ProtNLM"/>
    </source>
</evidence>
<evidence type="ECO:0000313" key="2">
    <source>
        <dbReference type="EMBL" id="XDP44447.1"/>
    </source>
</evidence>
<organism evidence="2">
    <name type="scientific">Sinomonas puerhi</name>
    <dbReference type="NCBI Taxonomy" id="3238584"/>
    <lineage>
        <taxon>Bacteria</taxon>
        <taxon>Bacillati</taxon>
        <taxon>Actinomycetota</taxon>
        <taxon>Actinomycetes</taxon>
        <taxon>Micrococcales</taxon>
        <taxon>Micrococcaceae</taxon>
        <taxon>Sinomonas</taxon>
    </lineage>
</organism>
<feature type="transmembrane region" description="Helical" evidence="1">
    <location>
        <begin position="300"/>
        <end position="322"/>
    </location>
</feature>
<gene>
    <name evidence="2" type="ORF">AB5L97_14360</name>
</gene>